<dbReference type="EMBL" id="VFQF01000002">
    <property type="protein sequence ID" value="TQN46771.1"/>
    <property type="molecule type" value="Genomic_DNA"/>
</dbReference>
<gene>
    <name evidence="1" type="ORF">FHX52_3500</name>
</gene>
<organism evidence="1 2">
    <name type="scientific">Humibacillus xanthopallidus</name>
    <dbReference type="NCBI Taxonomy" id="412689"/>
    <lineage>
        <taxon>Bacteria</taxon>
        <taxon>Bacillati</taxon>
        <taxon>Actinomycetota</taxon>
        <taxon>Actinomycetes</taxon>
        <taxon>Micrococcales</taxon>
        <taxon>Intrasporangiaceae</taxon>
        <taxon>Humibacillus</taxon>
    </lineage>
</organism>
<reference evidence="1 2" key="1">
    <citation type="submission" date="2019-06" db="EMBL/GenBank/DDBJ databases">
        <title>Sequencing the genomes of 1000 actinobacteria strains.</title>
        <authorList>
            <person name="Klenk H.-P."/>
        </authorList>
    </citation>
    <scope>NUCLEOTIDE SEQUENCE [LARGE SCALE GENOMIC DNA]</scope>
    <source>
        <strain evidence="1 2">DSM 21776</strain>
    </source>
</reference>
<evidence type="ECO:0000313" key="1">
    <source>
        <dbReference type="EMBL" id="TQN46771.1"/>
    </source>
</evidence>
<comment type="caution">
    <text evidence="1">The sequence shown here is derived from an EMBL/GenBank/DDBJ whole genome shotgun (WGS) entry which is preliminary data.</text>
</comment>
<evidence type="ECO:0008006" key="3">
    <source>
        <dbReference type="Google" id="ProtNLM"/>
    </source>
</evidence>
<sequence>MFLPDAAAALAARQSGVVSVAQLRGAGVTRETIRWRSGRHWRMVLPGVLCLHTGLPTEEQRLMAALLLAGEGSWLGGMTAAALHGVRGARVAAPIRVLVPAPRRARTVAWVSITSTTIAAEPVIDRGPLRLSCLPRAVIDAAAQTDDRSARGLIHDAVQRRLVRLDDLEHWLDLRGRQGSARLRRFLDEAAAGTWSVPESDLLALVHRSAILPEPWANPLVTGPTGEALTSPDLWIDDVALALMVQSRQFHGEVLDWDETVACASDLSAVRVVVVGVTPSALTRDPDGQLRRIEALYLTAKASGVRAPVRAVPRGVPGALRMA</sequence>
<dbReference type="OrthoDB" id="4870610at2"/>
<accession>A0A543PRS5</accession>
<evidence type="ECO:0000313" key="2">
    <source>
        <dbReference type="Proteomes" id="UP000320085"/>
    </source>
</evidence>
<name>A0A543PRS5_9MICO</name>
<dbReference type="AlphaFoldDB" id="A0A543PRS5"/>
<proteinExistence type="predicted"/>
<protein>
    <recommendedName>
        <fullName evidence="3">Transcriptional regulator with AbiEi antitoxin domain of type IV toxin-antitoxin system</fullName>
    </recommendedName>
</protein>
<dbReference type="Proteomes" id="UP000320085">
    <property type="component" value="Unassembled WGS sequence"/>
</dbReference>
<dbReference type="RefSeq" id="WP_141823520.1">
    <property type="nucleotide sequence ID" value="NZ_BAAAQC010000012.1"/>
</dbReference>